<dbReference type="EMBL" id="BPLR01020425">
    <property type="protein sequence ID" value="GIX78556.1"/>
    <property type="molecule type" value="Genomic_DNA"/>
</dbReference>
<gene>
    <name evidence="1" type="ORF">CEXT_288881</name>
</gene>
<protein>
    <submittedName>
        <fullName evidence="1">Uncharacterized protein</fullName>
    </submittedName>
</protein>
<name>A0AAV4N2A9_CAEEX</name>
<evidence type="ECO:0000313" key="1">
    <source>
        <dbReference type="EMBL" id="GIX78556.1"/>
    </source>
</evidence>
<organism evidence="1 2">
    <name type="scientific">Caerostris extrusa</name>
    <name type="common">Bark spider</name>
    <name type="synonym">Caerostris bankana</name>
    <dbReference type="NCBI Taxonomy" id="172846"/>
    <lineage>
        <taxon>Eukaryota</taxon>
        <taxon>Metazoa</taxon>
        <taxon>Ecdysozoa</taxon>
        <taxon>Arthropoda</taxon>
        <taxon>Chelicerata</taxon>
        <taxon>Arachnida</taxon>
        <taxon>Araneae</taxon>
        <taxon>Araneomorphae</taxon>
        <taxon>Entelegynae</taxon>
        <taxon>Araneoidea</taxon>
        <taxon>Araneidae</taxon>
        <taxon>Caerostris</taxon>
    </lineage>
</organism>
<proteinExistence type="predicted"/>
<reference evidence="1 2" key="1">
    <citation type="submission" date="2021-06" db="EMBL/GenBank/DDBJ databases">
        <title>Caerostris extrusa draft genome.</title>
        <authorList>
            <person name="Kono N."/>
            <person name="Arakawa K."/>
        </authorList>
    </citation>
    <scope>NUCLEOTIDE SEQUENCE [LARGE SCALE GENOMIC DNA]</scope>
</reference>
<accession>A0AAV4N2A9</accession>
<evidence type="ECO:0000313" key="2">
    <source>
        <dbReference type="Proteomes" id="UP001054945"/>
    </source>
</evidence>
<sequence>MEYLCYSFGVAQSSGWFWKGGPLIGEKKSNFASAMLRLWQSSGVFFVGRGETFSLYECAINFPALIKLKQFSTSGTLKLLLKKCLSNREITK</sequence>
<comment type="caution">
    <text evidence="1">The sequence shown here is derived from an EMBL/GenBank/DDBJ whole genome shotgun (WGS) entry which is preliminary data.</text>
</comment>
<dbReference type="Proteomes" id="UP001054945">
    <property type="component" value="Unassembled WGS sequence"/>
</dbReference>
<keyword evidence="2" id="KW-1185">Reference proteome</keyword>
<dbReference type="AlphaFoldDB" id="A0AAV4N2A9"/>